<sequence length="158" mass="18282">MSEKTVYLDSSAIIKRYIKEENSEKIVGLYTRAYQGEIKLAFSLWNIGEVLGVLDRAKRIKRINEEAHELVRARFLSEVLRMKRLGILKIIPIYGSILTNCWGLLEKCHIYQADAIQIESAKRVKASEFYTADKKITSDSTFRKFEFISGLVMHVFET</sequence>
<name>H3ZPP1_THELN</name>
<dbReference type="RefSeq" id="WP_004069109.1">
    <property type="nucleotide sequence ID" value="NC_022084.1"/>
</dbReference>
<dbReference type="Gene3D" id="3.40.50.1010">
    <property type="entry name" value="5'-nuclease"/>
    <property type="match status" value="1"/>
</dbReference>
<dbReference type="KEGG" id="tlt:OCC_04485"/>
<dbReference type="Pfam" id="PF01850">
    <property type="entry name" value="PIN"/>
    <property type="match status" value="1"/>
</dbReference>
<dbReference type="EMBL" id="CP006670">
    <property type="protein sequence ID" value="EHR78085.1"/>
    <property type="molecule type" value="Genomic_DNA"/>
</dbReference>
<dbReference type="STRING" id="523849.OCC_04485"/>
<dbReference type="AlphaFoldDB" id="H3ZPP1"/>
<reference evidence="2 3" key="1">
    <citation type="journal article" date="2012" name="J. Bacteriol.">
        <title>Genome sequence of the model hyperthermophilic archaeon Thermococcus litoralis NS-C.</title>
        <authorList>
            <person name="Gardner A.F."/>
            <person name="Kumar S."/>
            <person name="Perler F.B."/>
        </authorList>
    </citation>
    <scope>NUCLEOTIDE SEQUENCE [LARGE SCALE GENOMIC DNA]</scope>
    <source>
        <strain evidence="3">ATCC 51850 / DSM 5473 / JCM 8560 / NS-C</strain>
    </source>
</reference>
<feature type="domain" description="PIN" evidence="1">
    <location>
        <begin position="6"/>
        <end position="136"/>
    </location>
</feature>
<dbReference type="InterPro" id="IPR029060">
    <property type="entry name" value="PIN-like_dom_sf"/>
</dbReference>
<evidence type="ECO:0000313" key="2">
    <source>
        <dbReference type="EMBL" id="EHR78085.1"/>
    </source>
</evidence>
<proteinExistence type="predicted"/>
<dbReference type="InterPro" id="IPR002716">
    <property type="entry name" value="PIN_dom"/>
</dbReference>
<keyword evidence="3" id="KW-1185">Reference proteome</keyword>
<dbReference type="PaxDb" id="523849-OCC_04485"/>
<dbReference type="CDD" id="cd09874">
    <property type="entry name" value="PIN_MT3492-like"/>
    <property type="match status" value="1"/>
</dbReference>
<dbReference type="GeneID" id="16548634"/>
<accession>H3ZPP1</accession>
<evidence type="ECO:0000313" key="3">
    <source>
        <dbReference type="Proteomes" id="UP000015502"/>
    </source>
</evidence>
<dbReference type="SUPFAM" id="SSF88723">
    <property type="entry name" value="PIN domain-like"/>
    <property type="match status" value="1"/>
</dbReference>
<organism evidence="2 3">
    <name type="scientific">Thermococcus litoralis (strain ATCC 51850 / DSM 5473 / JCM 8560 / NS-C)</name>
    <dbReference type="NCBI Taxonomy" id="523849"/>
    <lineage>
        <taxon>Archaea</taxon>
        <taxon>Methanobacteriati</taxon>
        <taxon>Methanobacteriota</taxon>
        <taxon>Thermococci</taxon>
        <taxon>Thermococcales</taxon>
        <taxon>Thermococcaceae</taxon>
        <taxon>Thermococcus</taxon>
    </lineage>
</organism>
<protein>
    <submittedName>
        <fullName evidence="2">Twitching motility protein PilT</fullName>
    </submittedName>
</protein>
<gene>
    <name evidence="2" type="ORF">OCC_04485</name>
</gene>
<evidence type="ECO:0000259" key="1">
    <source>
        <dbReference type="Pfam" id="PF01850"/>
    </source>
</evidence>
<dbReference type="HOGENOM" id="CLU_119496_2_0_2"/>
<dbReference type="Proteomes" id="UP000015502">
    <property type="component" value="Chromosome"/>
</dbReference>